<evidence type="ECO:0000313" key="6">
    <source>
        <dbReference type="EMBL" id="AET64019.1"/>
    </source>
</evidence>
<dbReference type="PANTHER" id="PTHR44943">
    <property type="entry name" value="CELLULOSE SYNTHASE OPERON PROTEIN C"/>
    <property type="match status" value="1"/>
</dbReference>
<name>G7WNP3_METH6</name>
<proteinExistence type="predicted"/>
<evidence type="ECO:0000256" key="3">
    <source>
        <dbReference type="PROSITE-ProRule" id="PRU00339"/>
    </source>
</evidence>
<dbReference type="SMART" id="SM00722">
    <property type="entry name" value="CASH"/>
    <property type="match status" value="1"/>
</dbReference>
<dbReference type="InterPro" id="IPR012334">
    <property type="entry name" value="Pectin_lyas_fold"/>
</dbReference>
<dbReference type="Gene3D" id="1.25.40.10">
    <property type="entry name" value="Tetratricopeptide repeat domain"/>
    <property type="match status" value="2"/>
</dbReference>
<dbReference type="SMART" id="SM00028">
    <property type="entry name" value="TPR"/>
    <property type="match status" value="4"/>
</dbReference>
<feature type="compositionally biased region" description="Gly residues" evidence="4">
    <location>
        <begin position="266"/>
        <end position="275"/>
    </location>
</feature>
<feature type="repeat" description="TPR" evidence="3">
    <location>
        <begin position="458"/>
        <end position="491"/>
    </location>
</feature>
<organism evidence="6 7">
    <name type="scientific">Methanothrix harundinacea (strain 6Ac)</name>
    <name type="common">Methanosaeta harundinacea</name>
    <dbReference type="NCBI Taxonomy" id="1110509"/>
    <lineage>
        <taxon>Archaea</taxon>
        <taxon>Methanobacteriati</taxon>
        <taxon>Methanobacteriota</taxon>
        <taxon>Stenosarchaea group</taxon>
        <taxon>Methanomicrobia</taxon>
        <taxon>Methanotrichales</taxon>
        <taxon>Methanotrichaceae</taxon>
        <taxon>Methanothrix</taxon>
    </lineage>
</organism>
<dbReference type="InterPro" id="IPR051685">
    <property type="entry name" value="Ycf3/AcsC/BcsC/TPR_MFPF"/>
</dbReference>
<dbReference type="GeneID" id="25395392"/>
<dbReference type="Pfam" id="PF13229">
    <property type="entry name" value="Beta_helix"/>
    <property type="match status" value="1"/>
</dbReference>
<evidence type="ECO:0000256" key="4">
    <source>
        <dbReference type="SAM" id="MobiDB-lite"/>
    </source>
</evidence>
<feature type="repeat" description="TPR" evidence="3">
    <location>
        <begin position="424"/>
        <end position="457"/>
    </location>
</feature>
<feature type="repeat" description="TPR" evidence="3">
    <location>
        <begin position="492"/>
        <end position="525"/>
    </location>
</feature>
<dbReference type="InterPro" id="IPR019734">
    <property type="entry name" value="TPR_rpt"/>
</dbReference>
<dbReference type="AlphaFoldDB" id="G7WNP3"/>
<dbReference type="Gene3D" id="2.160.20.10">
    <property type="entry name" value="Single-stranded right-handed beta-helix, Pectin lyase-like"/>
    <property type="match status" value="2"/>
</dbReference>
<dbReference type="InterPro" id="IPR006626">
    <property type="entry name" value="PbH1"/>
</dbReference>
<evidence type="ECO:0000259" key="5">
    <source>
        <dbReference type="SMART" id="SM00722"/>
    </source>
</evidence>
<dbReference type="Pfam" id="PF13181">
    <property type="entry name" value="TPR_8"/>
    <property type="match status" value="1"/>
</dbReference>
<dbReference type="PANTHER" id="PTHR44943:SF8">
    <property type="entry name" value="TPR REPEAT-CONTAINING PROTEIN MJ0263"/>
    <property type="match status" value="1"/>
</dbReference>
<feature type="region of interest" description="Disordered" evidence="4">
    <location>
        <begin position="211"/>
        <end position="382"/>
    </location>
</feature>
<dbReference type="InterPro" id="IPR022441">
    <property type="entry name" value="Para_beta_helix_rpt-2"/>
</dbReference>
<dbReference type="PROSITE" id="PS50005">
    <property type="entry name" value="TPR"/>
    <property type="match status" value="4"/>
</dbReference>
<reference evidence="6 7" key="1">
    <citation type="journal article" date="2012" name="PLoS ONE">
        <title>The genome characteristics and predicted function of methyl-group oxidation pathway in the obligate aceticlastic methanogens, Methanosaeta spp.</title>
        <authorList>
            <person name="Zhu J."/>
            <person name="Zheng H."/>
            <person name="Ai G."/>
            <person name="Zhang G."/>
            <person name="Liu D."/>
            <person name="Liu X."/>
            <person name="Dong X."/>
        </authorList>
    </citation>
    <scope>NUCLEOTIDE SEQUENCE [LARGE SCALE GENOMIC DNA]</scope>
    <source>
        <strain evidence="6 7">6Ac</strain>
    </source>
</reference>
<feature type="compositionally biased region" description="Acidic residues" evidence="4">
    <location>
        <begin position="334"/>
        <end position="343"/>
    </location>
</feature>
<evidence type="ECO:0000256" key="2">
    <source>
        <dbReference type="ARBA" id="ARBA00022803"/>
    </source>
</evidence>
<dbReference type="NCBIfam" id="TIGR03804">
    <property type="entry name" value="para_beta_helix"/>
    <property type="match status" value="1"/>
</dbReference>
<evidence type="ECO:0000256" key="1">
    <source>
        <dbReference type="ARBA" id="ARBA00022737"/>
    </source>
</evidence>
<dbReference type="EMBL" id="CP003117">
    <property type="protein sequence ID" value="AET64019.1"/>
    <property type="molecule type" value="Genomic_DNA"/>
</dbReference>
<dbReference type="Pfam" id="PF13432">
    <property type="entry name" value="TPR_16"/>
    <property type="match status" value="1"/>
</dbReference>
<keyword evidence="2 3" id="KW-0802">TPR repeat</keyword>
<dbReference type="SUPFAM" id="SSF51126">
    <property type="entry name" value="Pectin lyase-like"/>
    <property type="match status" value="1"/>
</dbReference>
<dbReference type="SMART" id="SM00710">
    <property type="entry name" value="PbH1"/>
    <property type="match status" value="4"/>
</dbReference>
<dbReference type="SUPFAM" id="SSF48452">
    <property type="entry name" value="TPR-like"/>
    <property type="match status" value="1"/>
</dbReference>
<feature type="compositionally biased region" description="Polar residues" evidence="4">
    <location>
        <begin position="276"/>
        <end position="297"/>
    </location>
</feature>
<dbReference type="RefSeq" id="WP_014586204.1">
    <property type="nucleotide sequence ID" value="NC_017527.1"/>
</dbReference>
<feature type="repeat" description="TPR" evidence="3">
    <location>
        <begin position="390"/>
        <end position="423"/>
    </location>
</feature>
<dbReference type="InterPro" id="IPR011050">
    <property type="entry name" value="Pectin_lyase_fold/virulence"/>
</dbReference>
<accession>G7WNP3</accession>
<keyword evidence="7" id="KW-1185">Reference proteome</keyword>
<dbReference type="Pfam" id="PF00515">
    <property type="entry name" value="TPR_1"/>
    <property type="match status" value="1"/>
</dbReference>
<dbReference type="InterPro" id="IPR011990">
    <property type="entry name" value="TPR-like_helical_dom_sf"/>
</dbReference>
<dbReference type="HOGENOM" id="CLU_489693_0_0_2"/>
<dbReference type="PATRIC" id="fig|1110509.7.peg.712"/>
<dbReference type="PROSITE" id="PS50293">
    <property type="entry name" value="TPR_REGION"/>
    <property type="match status" value="2"/>
</dbReference>
<sequence>MTSKTTLSILVLMMAILALPPAEAATITVGPEGCDHSSIQEAIDAARPGDVVSVQNGTYRETLVVDRPIALRDAGDGTDRPIVDAAGGGSAVTLLADGATIEGFVLENGGFGWAGIEVRSKENAIRGNLITDNRWYGIYLDGAEGCVIEENVIWNNKYGIWINAGSSGNLVRKNVLQENENRNAFDLGTNLWEGNFYDDYDGSRPFYEVGGLSSVDRSPSGPEEAAIEPPVEAEDAAGSGPATEAIAGEEAESQDLALRPDPAPSGDGGAPGDGGLNQTEIDPMNRSTVESPPSNLTVEAPAAPESRKRHQISIIELSQSRSGSQEGEAKEAEVKEEEEEEAAIDPFAPAAGDGIVDADRGEEETNESAAGEPPAEEPVDEPPEVTLYTAGDWTRWGDSLLGSGRYPEAITCYERALEIDPANAAAWAGKGDGLMMTGRYDKALRSYERALEIDPASAAGWCRKGNALQMLLRFEDAMACYNEALRIDPEFAEAWNRRGSTLNRLGRYSEALECFDRALEIDPGLASAWSSKSWAHQMLGEDEAAKEAFDRARGLG</sequence>
<dbReference type="InterPro" id="IPR006633">
    <property type="entry name" value="Carb-bd_sugar_hydrolysis-dom"/>
</dbReference>
<feature type="compositionally biased region" description="Polar residues" evidence="4">
    <location>
        <begin position="316"/>
        <end position="325"/>
    </location>
</feature>
<dbReference type="KEGG" id="mhi:Mhar_0641"/>
<dbReference type="STRING" id="1110509.Mhar_0641"/>
<keyword evidence="1" id="KW-0677">Repeat</keyword>
<dbReference type="OrthoDB" id="36243at2157"/>
<dbReference type="Proteomes" id="UP000005877">
    <property type="component" value="Chromosome"/>
</dbReference>
<gene>
    <name evidence="6" type="ordered locus">Mhar_0641</name>
</gene>
<feature type="domain" description="Carbohydrate-binding/sugar hydrolysis" evidence="5">
    <location>
        <begin position="54"/>
        <end position="206"/>
    </location>
</feature>
<dbReference type="InterPro" id="IPR039448">
    <property type="entry name" value="Beta_helix"/>
</dbReference>
<evidence type="ECO:0000313" key="7">
    <source>
        <dbReference type="Proteomes" id="UP000005877"/>
    </source>
</evidence>
<protein>
    <submittedName>
        <fullName evidence="6">TPR-repeat protein</fullName>
    </submittedName>
</protein>